<dbReference type="InterPro" id="IPR042838">
    <property type="entry name" value="KIAA1958"/>
</dbReference>
<keyword evidence="4" id="KW-0233">DNA recombination</keyword>
<feature type="region of interest" description="Disordered" evidence="5">
    <location>
        <begin position="388"/>
        <end position="418"/>
    </location>
</feature>
<dbReference type="InterPro" id="IPR021893">
    <property type="entry name" value="ZMYM2-like_C"/>
</dbReference>
<feature type="compositionally biased region" description="Low complexity" evidence="5">
    <location>
        <begin position="344"/>
        <end position="357"/>
    </location>
</feature>
<dbReference type="PANTHER" id="PTHR46963">
    <property type="entry name" value="SIMILAR TO RIKEN CDNA E130308A19"/>
    <property type="match status" value="1"/>
</dbReference>
<name>A0AAU9VX18_9CNID</name>
<keyword evidence="1" id="KW-1017">Isopeptide bond</keyword>
<evidence type="ECO:0000256" key="2">
    <source>
        <dbReference type="ARBA" id="ARBA00022553"/>
    </source>
</evidence>
<evidence type="ECO:0000256" key="4">
    <source>
        <dbReference type="ARBA" id="ARBA00023172"/>
    </source>
</evidence>
<evidence type="ECO:0000313" key="7">
    <source>
        <dbReference type="EMBL" id="CAH3040105.1"/>
    </source>
</evidence>
<keyword evidence="2" id="KW-0597">Phosphoprotein</keyword>
<dbReference type="Gene3D" id="1.10.443.10">
    <property type="entry name" value="Intergrase catalytic core"/>
    <property type="match status" value="1"/>
</dbReference>
<dbReference type="GO" id="GO:0006310">
    <property type="term" value="P:DNA recombination"/>
    <property type="evidence" value="ECO:0007669"/>
    <property type="project" value="UniProtKB-KW"/>
</dbReference>
<feature type="non-terminal residue" evidence="7">
    <location>
        <position position="1"/>
    </location>
</feature>
<dbReference type="GO" id="GO:0015074">
    <property type="term" value="P:DNA integration"/>
    <property type="evidence" value="ECO:0007669"/>
    <property type="project" value="InterPro"/>
</dbReference>
<keyword evidence="3" id="KW-0832">Ubl conjugation</keyword>
<dbReference type="InterPro" id="IPR013762">
    <property type="entry name" value="Integrase-like_cat_sf"/>
</dbReference>
<evidence type="ECO:0000313" key="8">
    <source>
        <dbReference type="Proteomes" id="UP001159428"/>
    </source>
</evidence>
<keyword evidence="8" id="KW-1185">Reference proteome</keyword>
<feature type="domain" description="ZMYM2-like/QRICH1 C-terminal" evidence="6">
    <location>
        <begin position="119"/>
        <end position="269"/>
    </location>
</feature>
<evidence type="ECO:0000256" key="3">
    <source>
        <dbReference type="ARBA" id="ARBA00022843"/>
    </source>
</evidence>
<dbReference type="SUPFAM" id="SSF56349">
    <property type="entry name" value="DNA breaking-rejoining enzymes"/>
    <property type="match status" value="1"/>
</dbReference>
<protein>
    <recommendedName>
        <fullName evidence="6">ZMYM2-like/QRICH1 C-terminal domain-containing protein</fullName>
    </recommendedName>
</protein>
<dbReference type="Proteomes" id="UP001159428">
    <property type="component" value="Unassembled WGS sequence"/>
</dbReference>
<organism evidence="7 8">
    <name type="scientific">Pocillopora meandrina</name>
    <dbReference type="NCBI Taxonomy" id="46732"/>
    <lineage>
        <taxon>Eukaryota</taxon>
        <taxon>Metazoa</taxon>
        <taxon>Cnidaria</taxon>
        <taxon>Anthozoa</taxon>
        <taxon>Hexacorallia</taxon>
        <taxon>Scleractinia</taxon>
        <taxon>Astrocoeniina</taxon>
        <taxon>Pocilloporidae</taxon>
        <taxon>Pocillopora</taxon>
    </lineage>
</organism>
<dbReference type="AlphaFoldDB" id="A0AAU9VX18"/>
<accession>A0AAU9VX18</accession>
<proteinExistence type="predicted"/>
<dbReference type="PANTHER" id="PTHR46963:SF2">
    <property type="match status" value="1"/>
</dbReference>
<comment type="caution">
    <text evidence="7">The sequence shown here is derived from an EMBL/GenBank/DDBJ whole genome shotgun (WGS) entry which is preliminary data.</text>
</comment>
<dbReference type="EMBL" id="CALNXJ010000005">
    <property type="protein sequence ID" value="CAH3040105.1"/>
    <property type="molecule type" value="Genomic_DNA"/>
</dbReference>
<feature type="region of interest" description="Disordered" evidence="5">
    <location>
        <begin position="342"/>
        <end position="361"/>
    </location>
</feature>
<dbReference type="GO" id="GO:0003677">
    <property type="term" value="F:DNA binding"/>
    <property type="evidence" value="ECO:0007669"/>
    <property type="project" value="InterPro"/>
</dbReference>
<dbReference type="Pfam" id="PF12012">
    <property type="entry name" value="DUF3504"/>
    <property type="match status" value="1"/>
</dbReference>
<evidence type="ECO:0000256" key="1">
    <source>
        <dbReference type="ARBA" id="ARBA00022499"/>
    </source>
</evidence>
<evidence type="ECO:0000256" key="5">
    <source>
        <dbReference type="SAM" id="MobiDB-lite"/>
    </source>
</evidence>
<gene>
    <name evidence="7" type="ORF">PMEA_00025708</name>
</gene>
<reference evidence="7 8" key="1">
    <citation type="submission" date="2022-05" db="EMBL/GenBank/DDBJ databases">
        <authorList>
            <consortium name="Genoscope - CEA"/>
            <person name="William W."/>
        </authorList>
    </citation>
    <scope>NUCLEOTIDE SEQUENCE [LARGE SCALE GENOMIC DNA]</scope>
</reference>
<evidence type="ECO:0000259" key="6">
    <source>
        <dbReference type="Pfam" id="PF12012"/>
    </source>
</evidence>
<dbReference type="InterPro" id="IPR011010">
    <property type="entry name" value="DNA_brk_join_enz"/>
</dbReference>
<sequence>NKNTAQKTERDVRLLDIFLKTKDEDKKIEDIPAAELNEFISEFIISVRTKDGNEYEPTSLRSLMASFERHLKKKGYSASIINDLVFEKTRKVLQSKQKQLKKQGKGNKPKASVALTTEELKILYEKGLLGMCSPEALLNMLWLNNTLHFGLRGCKEHRDMFWWDVKLHKTANGVEYLGFNERQTKTRTGSDYSNVRAVPPKMFATDETERDPVAVYKFFAWKRPEEMNQDNAPFYLAVNNGLKADSLARKSWFKSGAVGVNKLNGLMKTMVQKAGIENDRLRNHSGRKTMIQTLSENDIPPTQIAQLSGHRNLKSIENYSTVSTKQQMHMSKVLSSVVAGTPASSSSETACPSSSDSQNTGKQSMALFSGAVIQGGNFSIHINTVNQSPTLTTDPSSPEAARWKRLRPLELESDSDDN</sequence>